<evidence type="ECO:0000256" key="1">
    <source>
        <dbReference type="SAM" id="Phobius"/>
    </source>
</evidence>
<keyword evidence="3" id="KW-1185">Reference proteome</keyword>
<comment type="caution">
    <text evidence="2">The sequence shown here is derived from an EMBL/GenBank/DDBJ whole genome shotgun (WGS) entry which is preliminary data.</text>
</comment>
<protein>
    <submittedName>
        <fullName evidence="2">Uncharacterized protein</fullName>
    </submittedName>
</protein>
<keyword evidence="1" id="KW-1133">Transmembrane helix</keyword>
<evidence type="ECO:0000313" key="3">
    <source>
        <dbReference type="Proteomes" id="UP001595817"/>
    </source>
</evidence>
<dbReference type="RefSeq" id="WP_378156206.1">
    <property type="nucleotide sequence ID" value="NZ_JBHSEC010000020.1"/>
</dbReference>
<evidence type="ECO:0000313" key="2">
    <source>
        <dbReference type="EMBL" id="MFC4411343.1"/>
    </source>
</evidence>
<sequence>MDDRQFENRVQLLKKSYERVPSEFNPEEVLQKLDDEPIQKSNIEPQKSKKDRYIQKASVWLVSLASVFLLGIIAATFLINEEDPQTSGEISDEYIEQLKKDYQAEREKRREMLKMEEERFSDLGFVKWSDQMIALITSEREVDRYTRDGSPEKLKEDYEDTIKSLMLPSEMAEELKEASLREDESGSIEFLTEYRNKIQSLQTVYNDILADYPEALEMNKAEGQYNETLIMIASKGEPEEFKNMVDTMTSQNLRVKVNEVTGLVSAELYSEDFNLLSEIHPNVQYYYQMMFDEPYLVAGSLRYSLEESAQKVQEMQYALLNVERDHNLYTILENYFSELFYELMKGSDQAPVFDENGVVKKEYQEIWLNLSSASVTAPTYYLLKPIITEMEESGWTKSASYDHLTIDDIKTALVLARDGKLTQFIGDIIFEDRTVSLSDSAFWDDIEKIYNEFKDSKYNLDTIKGMHPIDALGLLEYANKMDDPYVVYHLIDKSESGITDEDYINEYVERWTRRRPLLSGVDQLTFKKDSLNGSAQIIHWGVVNGENQGEPRLSFTMIYTEKEIWNLHLNYWFEDPSIHNEDEIPIDDDFMQRVHALYKNFAATKDEQVLRDAKPSEIVGLYFYTGELKDYETQYALFYQDDERLPTKEQYLKDVEQFGAEPIKFRELFKSISFKSDEPKEMDIDVGGYATLYVDRSRNPDEEKVKGFRLRNTHAGWRVSFMPMQ</sequence>
<keyword evidence="1" id="KW-0472">Membrane</keyword>
<dbReference type="Proteomes" id="UP001595817">
    <property type="component" value="Unassembled WGS sequence"/>
</dbReference>
<feature type="transmembrane region" description="Helical" evidence="1">
    <location>
        <begin position="57"/>
        <end position="79"/>
    </location>
</feature>
<reference evidence="3" key="1">
    <citation type="journal article" date="2019" name="Int. J. Syst. Evol. Microbiol.">
        <title>The Global Catalogue of Microorganisms (GCM) 10K type strain sequencing project: providing services to taxonomists for standard genome sequencing and annotation.</title>
        <authorList>
            <consortium name="The Broad Institute Genomics Platform"/>
            <consortium name="The Broad Institute Genome Sequencing Center for Infectious Disease"/>
            <person name="Wu L."/>
            <person name="Ma J."/>
        </authorList>
    </citation>
    <scope>NUCLEOTIDE SEQUENCE [LARGE SCALE GENOMIC DNA]</scope>
    <source>
        <strain evidence="3">CCUG 59778</strain>
    </source>
</reference>
<keyword evidence="1" id="KW-0812">Transmembrane</keyword>
<dbReference type="EMBL" id="JBHSEC010000020">
    <property type="protein sequence ID" value="MFC4411343.1"/>
    <property type="molecule type" value="Genomic_DNA"/>
</dbReference>
<name>A0ABV8X7G8_9LACT</name>
<proteinExistence type="predicted"/>
<organism evidence="2 3">
    <name type="scientific">Chungangia koreensis</name>
    <dbReference type="NCBI Taxonomy" id="752657"/>
    <lineage>
        <taxon>Bacteria</taxon>
        <taxon>Bacillati</taxon>
        <taxon>Bacillota</taxon>
        <taxon>Bacilli</taxon>
        <taxon>Lactobacillales</taxon>
        <taxon>Chungangia</taxon>
    </lineage>
</organism>
<gene>
    <name evidence="2" type="ORF">ACFOZY_13020</name>
</gene>
<accession>A0ABV8X7G8</accession>